<keyword evidence="1" id="KW-0547">Nucleotide-binding</keyword>
<reference evidence="5" key="1">
    <citation type="journal article" date="2020" name="mSystems">
        <title>Genome- and Community-Level Interaction Insights into Carbon Utilization and Element Cycling Functions of Hydrothermarchaeota in Hydrothermal Sediment.</title>
        <authorList>
            <person name="Zhou Z."/>
            <person name="Liu Y."/>
            <person name="Xu W."/>
            <person name="Pan J."/>
            <person name="Luo Z.H."/>
            <person name="Li M."/>
        </authorList>
    </citation>
    <scope>NUCLEOTIDE SEQUENCE [LARGE SCALE GENOMIC DNA]</scope>
    <source>
        <strain evidence="5">SpSt-658</strain>
    </source>
</reference>
<dbReference type="GO" id="GO:0016887">
    <property type="term" value="F:ATP hydrolysis activity"/>
    <property type="evidence" value="ECO:0007669"/>
    <property type="project" value="InterPro"/>
</dbReference>
<feature type="domain" description="4Fe-4S ferredoxin-type" evidence="4">
    <location>
        <begin position="3"/>
        <end position="35"/>
    </location>
</feature>
<comment type="caution">
    <text evidence="5">The sequence shown here is derived from an EMBL/GenBank/DDBJ whole genome shotgun (WGS) entry which is preliminary data.</text>
</comment>
<dbReference type="PROSITE" id="PS00198">
    <property type="entry name" value="4FE4S_FER_1"/>
    <property type="match status" value="1"/>
</dbReference>
<dbReference type="GO" id="GO:0016491">
    <property type="term" value="F:oxidoreductase activity"/>
    <property type="evidence" value="ECO:0007669"/>
    <property type="project" value="UniProtKB-ARBA"/>
</dbReference>
<dbReference type="PROSITE" id="PS51379">
    <property type="entry name" value="4FE4S_FER_2"/>
    <property type="match status" value="2"/>
</dbReference>
<dbReference type="PANTHER" id="PTHR19248">
    <property type="entry name" value="ATP-BINDING TRANSPORT PROTEIN-RELATED"/>
    <property type="match status" value="1"/>
</dbReference>
<evidence type="ECO:0000256" key="1">
    <source>
        <dbReference type="ARBA" id="ARBA00022741"/>
    </source>
</evidence>
<dbReference type="NCBIfam" id="NF009945">
    <property type="entry name" value="PRK13409.1"/>
    <property type="match status" value="1"/>
</dbReference>
<dbReference type="Gene3D" id="3.40.50.300">
    <property type="entry name" value="P-loop containing nucleotide triphosphate hydrolases"/>
    <property type="match status" value="2"/>
</dbReference>
<dbReference type="InterPro" id="IPR013283">
    <property type="entry name" value="RLI1"/>
</dbReference>
<dbReference type="Pfam" id="PF04068">
    <property type="entry name" value="Fer4_RLI"/>
    <property type="match status" value="1"/>
</dbReference>
<dbReference type="FunFam" id="3.40.50.300:FF:001546">
    <property type="entry name" value="RNase L inhibitor homolog"/>
    <property type="match status" value="1"/>
</dbReference>
<dbReference type="InterPro" id="IPR017871">
    <property type="entry name" value="ABC_transporter-like_CS"/>
</dbReference>
<proteinExistence type="predicted"/>
<dbReference type="InterPro" id="IPR017900">
    <property type="entry name" value="4Fe4S_Fe_S_CS"/>
</dbReference>
<dbReference type="PROSITE" id="PS50893">
    <property type="entry name" value="ABC_TRANSPORTER_2"/>
    <property type="match status" value="2"/>
</dbReference>
<evidence type="ECO:0000259" key="3">
    <source>
        <dbReference type="PROSITE" id="PS50893"/>
    </source>
</evidence>
<dbReference type="Pfam" id="PF00005">
    <property type="entry name" value="ABC_tran"/>
    <property type="match status" value="2"/>
</dbReference>
<dbReference type="InterPro" id="IPR007209">
    <property type="entry name" value="RNaseL-inhib-like_metal-bd_dom"/>
</dbReference>
<sequence length="602" mass="68337">MVRVASIDYDLCNPQKCGIPCIRFCPINRTRPYKAIELSENKNGKPLIYEDKCIACGICIKKCPFAAIRIVNLPEEIEEKLIHRYGPNAFKLYGLPIPVKGKFVAIIGPNGAGKTTALRILSGNIIPNFGKYEGEVKTDYVLDKFKGTQFYEYFANLYAQNLKIVHKIQYIEYIPKYVKKGSVKSILAKVDERGLFRDVISVLNMENIIDKDISILSGGELQKLAIAAALMKEGDVYLFDEPTSYLDIKERVVLAKALDELVARNRYVFIVDHDLTFLDYVADNVVITYGVPGTYGIFSNLYPTNAGIDYYLKGFLPSENMKIRSESITFRLHESRNEREVEYSEVLCSWGAIRKRLNNFELYVEPGEVHRGEVIGIVGPNSIGKTTFIKILAGEIKPDDGYTTTVAFKLSYKPQYLPREIEGCMTVEECLKNANKEALAEGNWMNSEIIKRLNLDRLMSKDVSTLSGGELQKFHIARTLIQEADIYLLDEPSSHIDVEDQLSVSRVIRRVARIRKASIFVVDHNVLLIDYAVDRLMFFSGIPGSKGYGNAPNVVAKTFNNFLKELNITMRRDPQSGRPRINKPNSYLDRYQKSIGQYFYLD</sequence>
<dbReference type="InterPro" id="IPR027417">
    <property type="entry name" value="P-loop_NTPase"/>
</dbReference>
<dbReference type="SUPFAM" id="SSF52540">
    <property type="entry name" value="P-loop containing nucleoside triphosphate hydrolases"/>
    <property type="match status" value="2"/>
</dbReference>
<dbReference type="PROSITE" id="PS00211">
    <property type="entry name" value="ABC_TRANSPORTER_1"/>
    <property type="match status" value="1"/>
</dbReference>
<dbReference type="SMART" id="SM00382">
    <property type="entry name" value="AAA"/>
    <property type="match status" value="2"/>
</dbReference>
<evidence type="ECO:0000256" key="2">
    <source>
        <dbReference type="ARBA" id="ARBA00022840"/>
    </source>
</evidence>
<dbReference type="SUPFAM" id="SSF54862">
    <property type="entry name" value="4Fe-4S ferredoxins"/>
    <property type="match status" value="1"/>
</dbReference>
<dbReference type="AlphaFoldDB" id="A0A7C4H2E0"/>
<feature type="domain" description="4Fe-4S ferredoxin-type" evidence="4">
    <location>
        <begin position="44"/>
        <end position="73"/>
    </location>
</feature>
<dbReference type="InterPro" id="IPR003439">
    <property type="entry name" value="ABC_transporter-like_ATP-bd"/>
</dbReference>
<name>A0A7C4H2E0_9CREN</name>
<dbReference type="EMBL" id="DTCA01000103">
    <property type="protein sequence ID" value="HGM07409.1"/>
    <property type="molecule type" value="Genomic_DNA"/>
</dbReference>
<dbReference type="GO" id="GO:0005524">
    <property type="term" value="F:ATP binding"/>
    <property type="evidence" value="ECO:0007669"/>
    <property type="project" value="UniProtKB-KW"/>
</dbReference>
<feature type="domain" description="ABC transporter" evidence="3">
    <location>
        <begin position="77"/>
        <end position="314"/>
    </location>
</feature>
<evidence type="ECO:0000259" key="4">
    <source>
        <dbReference type="PROSITE" id="PS51379"/>
    </source>
</evidence>
<evidence type="ECO:0000313" key="5">
    <source>
        <dbReference type="EMBL" id="HGM07409.1"/>
    </source>
</evidence>
<dbReference type="InterPro" id="IPR003593">
    <property type="entry name" value="AAA+_ATPase"/>
</dbReference>
<dbReference type="Pfam" id="PF00037">
    <property type="entry name" value="Fer4"/>
    <property type="match status" value="1"/>
</dbReference>
<gene>
    <name evidence="5" type="ORF">ENU31_03245</name>
</gene>
<feature type="domain" description="ABC transporter" evidence="3">
    <location>
        <begin position="341"/>
        <end position="566"/>
    </location>
</feature>
<organism evidence="5">
    <name type="scientific">Ignisphaera aggregans</name>
    <dbReference type="NCBI Taxonomy" id="334771"/>
    <lineage>
        <taxon>Archaea</taxon>
        <taxon>Thermoproteota</taxon>
        <taxon>Thermoprotei</taxon>
        <taxon>Desulfurococcales</taxon>
        <taxon>Desulfurococcaceae</taxon>
        <taxon>Ignisphaera</taxon>
    </lineage>
</organism>
<accession>A0A7C4H2E0</accession>
<protein>
    <submittedName>
        <fullName evidence="5">Ribosome biogenesis/translation initiation ATPase RLI</fullName>
    </submittedName>
</protein>
<dbReference type="InterPro" id="IPR017896">
    <property type="entry name" value="4Fe4S_Fe-S-bd"/>
</dbReference>
<keyword evidence="2" id="KW-0067">ATP-binding</keyword>
<dbReference type="PRINTS" id="PR01868">
    <property type="entry name" value="ABCEFAMILY"/>
</dbReference>